<dbReference type="EMBL" id="JAVREJ010000010">
    <property type="protein sequence ID" value="MDT0351007.1"/>
    <property type="molecule type" value="Genomic_DNA"/>
</dbReference>
<keyword evidence="2" id="KW-0808">Transferase</keyword>
<dbReference type="RefSeq" id="WP_311557110.1">
    <property type="nucleotide sequence ID" value="NZ_JAVREJ010000010.1"/>
</dbReference>
<dbReference type="Pfam" id="PF00266">
    <property type="entry name" value="Aminotran_5"/>
    <property type="match status" value="1"/>
</dbReference>
<evidence type="ECO:0000259" key="1">
    <source>
        <dbReference type="Pfam" id="PF00266"/>
    </source>
</evidence>
<sequence>MHTAFGREFDVPDGYLNTASIGVPPTCAADAVAAAVESWRRGTARAPDFDPAVTAGRAAFADLVGVPAERVAIGASVSALIGLVAAALPAGARVLVAEGEFTSVSFPFAAQTARGVSVVECPLEMIGTRAPEFDLVAVSVVQSADGRTVDLDALRAARTAGTRVVLDATQSLGWLPADLGWADAVACVGYKWLLCPRGVAWLALGPDLAAPDGGDPQRDGYGRALDGFRVLPHHACWYAGGDVWGSIYGLPLRLADSARRFDASPAWFSHVGAGAVLPWLAGLDRGAVREHCVGLADAVRGGLGLPAAGSAIVAVDRPGAPDRLAAAGVAGSLRAGAVRLSFHLYNTAGDVDRVLDALA</sequence>
<protein>
    <submittedName>
        <fullName evidence="2">Aminotransferase class V-fold PLP-dependent enzyme</fullName>
    </submittedName>
</protein>
<dbReference type="PANTHER" id="PTHR43586">
    <property type="entry name" value="CYSTEINE DESULFURASE"/>
    <property type="match status" value="1"/>
</dbReference>
<dbReference type="Gene3D" id="3.90.1150.10">
    <property type="entry name" value="Aspartate Aminotransferase, domain 1"/>
    <property type="match status" value="1"/>
</dbReference>
<dbReference type="SUPFAM" id="SSF53383">
    <property type="entry name" value="PLP-dependent transferases"/>
    <property type="match status" value="1"/>
</dbReference>
<dbReference type="InterPro" id="IPR000192">
    <property type="entry name" value="Aminotrans_V_dom"/>
</dbReference>
<keyword evidence="3" id="KW-1185">Reference proteome</keyword>
<name>A0ABU2NAL9_9PSEU</name>
<dbReference type="Gene3D" id="3.40.640.10">
    <property type="entry name" value="Type I PLP-dependent aspartate aminotransferase-like (Major domain)"/>
    <property type="match status" value="1"/>
</dbReference>
<evidence type="ECO:0000313" key="3">
    <source>
        <dbReference type="Proteomes" id="UP001183202"/>
    </source>
</evidence>
<organism evidence="2 3">
    <name type="scientific">Pseudonocardia charpentierae</name>
    <dbReference type="NCBI Taxonomy" id="3075545"/>
    <lineage>
        <taxon>Bacteria</taxon>
        <taxon>Bacillati</taxon>
        <taxon>Actinomycetota</taxon>
        <taxon>Actinomycetes</taxon>
        <taxon>Pseudonocardiales</taxon>
        <taxon>Pseudonocardiaceae</taxon>
        <taxon>Pseudonocardia</taxon>
    </lineage>
</organism>
<dbReference type="PANTHER" id="PTHR43586:SF21">
    <property type="entry name" value="PYRIDOXAL PHOSPHATE (PLP)-DEPENDENT ASPARTATE AMINOTRANSFERASE SUPERFAMILY"/>
    <property type="match status" value="1"/>
</dbReference>
<gene>
    <name evidence="2" type="ORF">RM445_15870</name>
</gene>
<dbReference type="InterPro" id="IPR015424">
    <property type="entry name" value="PyrdxlP-dep_Trfase"/>
</dbReference>
<feature type="domain" description="Aminotransferase class V" evidence="1">
    <location>
        <begin position="49"/>
        <end position="204"/>
    </location>
</feature>
<dbReference type="Proteomes" id="UP001183202">
    <property type="component" value="Unassembled WGS sequence"/>
</dbReference>
<dbReference type="InterPro" id="IPR015422">
    <property type="entry name" value="PyrdxlP-dep_Trfase_small"/>
</dbReference>
<proteinExistence type="predicted"/>
<accession>A0ABU2NAL9</accession>
<comment type="caution">
    <text evidence="2">The sequence shown here is derived from an EMBL/GenBank/DDBJ whole genome shotgun (WGS) entry which is preliminary data.</text>
</comment>
<dbReference type="InterPro" id="IPR015421">
    <property type="entry name" value="PyrdxlP-dep_Trfase_major"/>
</dbReference>
<evidence type="ECO:0000313" key="2">
    <source>
        <dbReference type="EMBL" id="MDT0351007.1"/>
    </source>
</evidence>
<reference evidence="3" key="1">
    <citation type="submission" date="2023-07" db="EMBL/GenBank/DDBJ databases">
        <title>30 novel species of actinomycetes from the DSMZ collection.</title>
        <authorList>
            <person name="Nouioui I."/>
        </authorList>
    </citation>
    <scope>NUCLEOTIDE SEQUENCE [LARGE SCALE GENOMIC DNA]</scope>
    <source>
        <strain evidence="3">DSM 45834</strain>
    </source>
</reference>
<dbReference type="GO" id="GO:0008483">
    <property type="term" value="F:transaminase activity"/>
    <property type="evidence" value="ECO:0007669"/>
    <property type="project" value="UniProtKB-KW"/>
</dbReference>
<keyword evidence="2" id="KW-0032">Aminotransferase</keyword>